<dbReference type="RefSeq" id="WP_386433112.1">
    <property type="nucleotide sequence ID" value="NZ_JBHSBB010000015.1"/>
</dbReference>
<accession>A0ABV8HXN0</accession>
<feature type="domain" description="DUF317" evidence="2">
    <location>
        <begin position="41"/>
        <end position="94"/>
    </location>
</feature>
<feature type="compositionally biased region" description="Low complexity" evidence="1">
    <location>
        <begin position="222"/>
        <end position="234"/>
    </location>
</feature>
<proteinExistence type="predicted"/>
<gene>
    <name evidence="3" type="ORF">ACFO3J_24475</name>
</gene>
<reference evidence="4" key="1">
    <citation type="journal article" date="2019" name="Int. J. Syst. Evol. Microbiol.">
        <title>The Global Catalogue of Microorganisms (GCM) 10K type strain sequencing project: providing services to taxonomists for standard genome sequencing and annotation.</title>
        <authorList>
            <consortium name="The Broad Institute Genomics Platform"/>
            <consortium name="The Broad Institute Genome Sequencing Center for Infectious Disease"/>
            <person name="Wu L."/>
            <person name="Ma J."/>
        </authorList>
    </citation>
    <scope>NUCLEOTIDE SEQUENCE [LARGE SCALE GENOMIC DNA]</scope>
    <source>
        <strain evidence="4">CGMCC 4.7237</strain>
    </source>
</reference>
<name>A0ABV8HXN0_9ACTN</name>
<dbReference type="EMBL" id="JBHSBB010000015">
    <property type="protein sequence ID" value="MFC4034606.1"/>
    <property type="molecule type" value="Genomic_DNA"/>
</dbReference>
<evidence type="ECO:0000313" key="3">
    <source>
        <dbReference type="EMBL" id="MFC4034606.1"/>
    </source>
</evidence>
<feature type="region of interest" description="Disordered" evidence="1">
    <location>
        <begin position="194"/>
        <end position="234"/>
    </location>
</feature>
<keyword evidence="4" id="KW-1185">Reference proteome</keyword>
<comment type="caution">
    <text evidence="3">The sequence shown here is derived from an EMBL/GenBank/DDBJ whole genome shotgun (WGS) entry which is preliminary data.</text>
</comment>
<organism evidence="3 4">
    <name type="scientific">Streptomyces polygonati</name>
    <dbReference type="NCBI Taxonomy" id="1617087"/>
    <lineage>
        <taxon>Bacteria</taxon>
        <taxon>Bacillati</taxon>
        <taxon>Actinomycetota</taxon>
        <taxon>Actinomycetes</taxon>
        <taxon>Kitasatosporales</taxon>
        <taxon>Streptomycetaceae</taxon>
        <taxon>Streptomyces</taxon>
    </lineage>
</organism>
<dbReference type="Proteomes" id="UP001595765">
    <property type="component" value="Unassembled WGS sequence"/>
</dbReference>
<sequence length="234" mass="25450">MPVYAAGAGDHEQLLNAFFDEHREWQKYRPHDETTIANHEDLALRLEFVHETHPAEPKWTIAAYESPVGERLWHATATAATPIQLVACLLNAVAWHTEQAVTDGPPATDRAITETVLALVDEGWKHTADGHGTFWTPPDHAPAGLHFDAFTFRFQPSAKHLWTVWGGNSADHPAWAIHLSPATPASILQELTSELAEGKSLPEAPSATTASRPHRPPPAIPGLPSGPSAARPGR</sequence>
<protein>
    <submittedName>
        <fullName evidence="3">DUF317 domain-containing protein</fullName>
    </submittedName>
</protein>
<evidence type="ECO:0000259" key="2">
    <source>
        <dbReference type="Pfam" id="PF03771"/>
    </source>
</evidence>
<dbReference type="InterPro" id="IPR005523">
    <property type="entry name" value="DUF317_SPDY"/>
</dbReference>
<evidence type="ECO:0000256" key="1">
    <source>
        <dbReference type="SAM" id="MobiDB-lite"/>
    </source>
</evidence>
<evidence type="ECO:0000313" key="4">
    <source>
        <dbReference type="Proteomes" id="UP001595765"/>
    </source>
</evidence>
<dbReference type="Pfam" id="PF03771">
    <property type="entry name" value="SPDY"/>
    <property type="match status" value="2"/>
</dbReference>
<feature type="domain" description="DUF317" evidence="2">
    <location>
        <begin position="154"/>
        <end position="199"/>
    </location>
</feature>